<keyword evidence="2" id="KW-0812">Transmembrane</keyword>
<reference evidence="5" key="2">
    <citation type="submission" date="2020-09" db="EMBL/GenBank/DDBJ databases">
        <authorList>
            <person name="Sun Q."/>
            <person name="Zhou Y."/>
        </authorList>
    </citation>
    <scope>NUCLEOTIDE SEQUENCE</scope>
    <source>
        <strain evidence="5">CGMCC 1.10998</strain>
    </source>
</reference>
<dbReference type="PANTHER" id="PTHR44757:SF2">
    <property type="entry name" value="BIOFILM ARCHITECTURE MAINTENANCE PROTEIN MBAA"/>
    <property type="match status" value="1"/>
</dbReference>
<evidence type="ECO:0000313" key="5">
    <source>
        <dbReference type="EMBL" id="GGC90086.1"/>
    </source>
</evidence>
<dbReference type="CDD" id="cd01949">
    <property type="entry name" value="GGDEF"/>
    <property type="match status" value="1"/>
</dbReference>
<name>A0A916XQ00_9BURK</name>
<dbReference type="InterPro" id="IPR001633">
    <property type="entry name" value="EAL_dom"/>
</dbReference>
<feature type="transmembrane region" description="Helical" evidence="2">
    <location>
        <begin position="20"/>
        <end position="42"/>
    </location>
</feature>
<dbReference type="PROSITE" id="PS50887">
    <property type="entry name" value="GGDEF"/>
    <property type="match status" value="1"/>
</dbReference>
<dbReference type="SUPFAM" id="SSF55073">
    <property type="entry name" value="Nucleotide cyclase"/>
    <property type="match status" value="1"/>
</dbReference>
<evidence type="ECO:0000256" key="1">
    <source>
        <dbReference type="ARBA" id="ARBA00051114"/>
    </source>
</evidence>
<dbReference type="InterPro" id="IPR043128">
    <property type="entry name" value="Rev_trsase/Diguanyl_cyclase"/>
</dbReference>
<protein>
    <recommendedName>
        <fullName evidence="7">Diguanylate cyclase (GGDEF) domain-containing protein</fullName>
    </recommendedName>
</protein>
<keyword evidence="6" id="KW-1185">Reference proteome</keyword>
<evidence type="ECO:0008006" key="7">
    <source>
        <dbReference type="Google" id="ProtNLM"/>
    </source>
</evidence>
<comment type="catalytic activity">
    <reaction evidence="1">
        <text>3',3'-c-di-GMP + H2O = 5'-phosphoguanylyl(3'-&gt;5')guanosine + H(+)</text>
        <dbReference type="Rhea" id="RHEA:24902"/>
        <dbReference type="ChEBI" id="CHEBI:15377"/>
        <dbReference type="ChEBI" id="CHEBI:15378"/>
        <dbReference type="ChEBI" id="CHEBI:58754"/>
        <dbReference type="ChEBI" id="CHEBI:58805"/>
        <dbReference type="EC" id="3.1.4.52"/>
    </reaction>
    <physiologicalReaction direction="left-to-right" evidence="1">
        <dbReference type="Rhea" id="RHEA:24903"/>
    </physiologicalReaction>
</comment>
<evidence type="ECO:0000313" key="6">
    <source>
        <dbReference type="Proteomes" id="UP000637423"/>
    </source>
</evidence>
<dbReference type="InterPro" id="IPR029787">
    <property type="entry name" value="Nucleotide_cyclase"/>
</dbReference>
<sequence>MHKAKDVNNASTLSKKLIEVDLKISTVALLLASLFLCIYQYFVLRSDLDEQVQAQAVSVASQMSTHLAASNAELGKSLSNRLQPFDFIESAEIFTPQGKLLASYGKTKALPAGFKDASNPRWHFNALAAVQRINGGGAQAGLLVLHATLDQLLIRLAVYMCVAVLAIAAALMVARLIVVGLKEELLQMETHLQFLAHTDAVTGLPNRHAFSSRLDSVISVVSEHGGSADLLLLDLDNFKIVNDTLGHQSGDTLLGLVAERLSSILREGDIVCRIGGDEFAIILETRASKSAGERIAEKIVGSFKEPFIVDQQEIYITGSIGISSFPGGGIDQSTLTRNADTAMYKAKSKGKNSFEQFHPEMDVSVKKRAAIELSLRKALERNELALYYQPKVSLKDQKVMGFEALLRWNHPEMGLVSPVDFIPIAEESGLIVPIGSWVIETACRQIRAWSDAGFNELKVAVNLSARQTKSIALIDDVLNALRKSGLHPWQLELEITESMLMDNIHDNMDLLENLQAAGIFLSIDDFGTGYSSMAYLKRLPIDQLKIDRAFIKDIPGDGDDEAIVSAIVDMAHRLGIAVVAEGAETCEQIAFLEAAGCDAVQGFYVSHPLTADDVPQFLERHNKALIAAAS</sequence>
<dbReference type="CDD" id="cd01948">
    <property type="entry name" value="EAL"/>
    <property type="match status" value="1"/>
</dbReference>
<feature type="transmembrane region" description="Helical" evidence="2">
    <location>
        <begin position="152"/>
        <end position="178"/>
    </location>
</feature>
<dbReference type="FunFam" id="3.20.20.450:FF:000001">
    <property type="entry name" value="Cyclic di-GMP phosphodiesterase yahA"/>
    <property type="match status" value="1"/>
</dbReference>
<dbReference type="Pfam" id="PF00990">
    <property type="entry name" value="GGDEF"/>
    <property type="match status" value="1"/>
</dbReference>
<dbReference type="Gene3D" id="3.30.70.270">
    <property type="match status" value="1"/>
</dbReference>
<dbReference type="SUPFAM" id="SSF141868">
    <property type="entry name" value="EAL domain-like"/>
    <property type="match status" value="1"/>
</dbReference>
<dbReference type="GO" id="GO:0071732">
    <property type="term" value="P:cellular response to nitric oxide"/>
    <property type="evidence" value="ECO:0007669"/>
    <property type="project" value="UniProtKB-ARBA"/>
</dbReference>
<dbReference type="Pfam" id="PF00563">
    <property type="entry name" value="EAL"/>
    <property type="match status" value="1"/>
</dbReference>
<evidence type="ECO:0000259" key="4">
    <source>
        <dbReference type="PROSITE" id="PS50887"/>
    </source>
</evidence>
<dbReference type="SMART" id="SM00052">
    <property type="entry name" value="EAL"/>
    <property type="match status" value="1"/>
</dbReference>
<proteinExistence type="predicted"/>
<keyword evidence="2" id="KW-1133">Transmembrane helix</keyword>
<keyword evidence="2" id="KW-0472">Membrane</keyword>
<reference evidence="5" key="1">
    <citation type="journal article" date="2014" name="Int. J. Syst. Evol. Microbiol.">
        <title>Complete genome sequence of Corynebacterium casei LMG S-19264T (=DSM 44701T), isolated from a smear-ripened cheese.</title>
        <authorList>
            <consortium name="US DOE Joint Genome Institute (JGI-PGF)"/>
            <person name="Walter F."/>
            <person name="Albersmeier A."/>
            <person name="Kalinowski J."/>
            <person name="Ruckert C."/>
        </authorList>
    </citation>
    <scope>NUCLEOTIDE SEQUENCE</scope>
    <source>
        <strain evidence="5">CGMCC 1.10998</strain>
    </source>
</reference>
<organism evidence="5 6">
    <name type="scientific">Undibacterium terreum</name>
    <dbReference type="NCBI Taxonomy" id="1224302"/>
    <lineage>
        <taxon>Bacteria</taxon>
        <taxon>Pseudomonadati</taxon>
        <taxon>Pseudomonadota</taxon>
        <taxon>Betaproteobacteria</taxon>
        <taxon>Burkholderiales</taxon>
        <taxon>Oxalobacteraceae</taxon>
        <taxon>Undibacterium</taxon>
    </lineage>
</organism>
<dbReference type="InterPro" id="IPR000160">
    <property type="entry name" value="GGDEF_dom"/>
</dbReference>
<comment type="caution">
    <text evidence="5">The sequence shown here is derived from an EMBL/GenBank/DDBJ whole genome shotgun (WGS) entry which is preliminary data.</text>
</comment>
<dbReference type="EMBL" id="BMED01000005">
    <property type="protein sequence ID" value="GGC90086.1"/>
    <property type="molecule type" value="Genomic_DNA"/>
</dbReference>
<accession>A0A916XQ00</accession>
<dbReference type="SMART" id="SM00267">
    <property type="entry name" value="GGDEF"/>
    <property type="match status" value="1"/>
</dbReference>
<evidence type="ECO:0000256" key="2">
    <source>
        <dbReference type="SAM" id="Phobius"/>
    </source>
</evidence>
<feature type="domain" description="EAL" evidence="3">
    <location>
        <begin position="368"/>
        <end position="622"/>
    </location>
</feature>
<dbReference type="PROSITE" id="PS50883">
    <property type="entry name" value="EAL"/>
    <property type="match status" value="1"/>
</dbReference>
<dbReference type="Gene3D" id="3.20.20.450">
    <property type="entry name" value="EAL domain"/>
    <property type="match status" value="1"/>
</dbReference>
<dbReference type="Proteomes" id="UP000637423">
    <property type="component" value="Unassembled WGS sequence"/>
</dbReference>
<dbReference type="InterPro" id="IPR035919">
    <property type="entry name" value="EAL_sf"/>
</dbReference>
<dbReference type="InterPro" id="IPR052155">
    <property type="entry name" value="Biofilm_reg_signaling"/>
</dbReference>
<dbReference type="PANTHER" id="PTHR44757">
    <property type="entry name" value="DIGUANYLATE CYCLASE DGCP"/>
    <property type="match status" value="1"/>
</dbReference>
<feature type="domain" description="GGDEF" evidence="4">
    <location>
        <begin position="226"/>
        <end position="359"/>
    </location>
</feature>
<dbReference type="FunFam" id="3.30.70.270:FF:000001">
    <property type="entry name" value="Diguanylate cyclase domain protein"/>
    <property type="match status" value="1"/>
</dbReference>
<dbReference type="NCBIfam" id="TIGR00254">
    <property type="entry name" value="GGDEF"/>
    <property type="match status" value="1"/>
</dbReference>
<evidence type="ECO:0000259" key="3">
    <source>
        <dbReference type="PROSITE" id="PS50883"/>
    </source>
</evidence>
<gene>
    <name evidence="5" type="ORF">GCM10011396_41630</name>
</gene>
<dbReference type="AlphaFoldDB" id="A0A916XQ00"/>
<dbReference type="GO" id="GO:0071111">
    <property type="term" value="F:cyclic-guanylate-specific phosphodiesterase activity"/>
    <property type="evidence" value="ECO:0007669"/>
    <property type="project" value="UniProtKB-EC"/>
</dbReference>